<dbReference type="Gene3D" id="3.30.390.10">
    <property type="entry name" value="Enolase-like, N-terminal domain"/>
    <property type="match status" value="1"/>
</dbReference>
<accession>A0A699XHB8</accession>
<evidence type="ECO:0000313" key="1">
    <source>
        <dbReference type="EMBL" id="GFD59335.1"/>
    </source>
</evidence>
<dbReference type="AlphaFoldDB" id="A0A699XHB8"/>
<sequence length="42" mass="4599">MRIVDIREKTVSIASPIANAYIDFSKMTCSVVAVITDVIRDG</sequence>
<organism evidence="1">
    <name type="scientific">Tanacetum cinerariifolium</name>
    <name type="common">Dalmatian daisy</name>
    <name type="synonym">Chrysanthemum cinerariifolium</name>
    <dbReference type="NCBI Taxonomy" id="118510"/>
    <lineage>
        <taxon>Eukaryota</taxon>
        <taxon>Viridiplantae</taxon>
        <taxon>Streptophyta</taxon>
        <taxon>Embryophyta</taxon>
        <taxon>Tracheophyta</taxon>
        <taxon>Spermatophyta</taxon>
        <taxon>Magnoliopsida</taxon>
        <taxon>eudicotyledons</taxon>
        <taxon>Gunneridae</taxon>
        <taxon>Pentapetalae</taxon>
        <taxon>asterids</taxon>
        <taxon>campanulids</taxon>
        <taxon>Asterales</taxon>
        <taxon>Asteraceae</taxon>
        <taxon>Asteroideae</taxon>
        <taxon>Anthemideae</taxon>
        <taxon>Anthemidinae</taxon>
        <taxon>Tanacetum</taxon>
    </lineage>
</organism>
<protein>
    <submittedName>
        <fullName evidence="1">Uncharacterized protein</fullName>
    </submittedName>
</protein>
<dbReference type="EMBL" id="BKCJ011863700">
    <property type="protein sequence ID" value="GFD59335.1"/>
    <property type="molecule type" value="Genomic_DNA"/>
</dbReference>
<reference evidence="1" key="1">
    <citation type="journal article" date="2019" name="Sci. Rep.">
        <title>Draft genome of Tanacetum cinerariifolium, the natural source of mosquito coil.</title>
        <authorList>
            <person name="Yamashiro T."/>
            <person name="Shiraishi A."/>
            <person name="Satake H."/>
            <person name="Nakayama K."/>
        </authorList>
    </citation>
    <scope>NUCLEOTIDE SEQUENCE</scope>
</reference>
<proteinExistence type="predicted"/>
<dbReference type="InterPro" id="IPR029017">
    <property type="entry name" value="Enolase-like_N"/>
</dbReference>
<gene>
    <name evidence="1" type="ORF">Tci_931304</name>
</gene>
<feature type="non-terminal residue" evidence="1">
    <location>
        <position position="42"/>
    </location>
</feature>
<comment type="caution">
    <text evidence="1">The sequence shown here is derived from an EMBL/GenBank/DDBJ whole genome shotgun (WGS) entry which is preliminary data.</text>
</comment>
<name>A0A699XHB8_TANCI</name>